<dbReference type="InterPro" id="IPR039761">
    <property type="entry name" value="Bms1/Tsr1"/>
</dbReference>
<comment type="similarity">
    <text evidence="4">Belongs to the TRAFAC class translation factor GTPase superfamily. Bms1-like GTPase family. TSR1 subfamily.</text>
</comment>
<dbReference type="GO" id="GO:0000479">
    <property type="term" value="P:endonucleolytic cleavage of tricistronic rRNA transcript (SSU-rRNA, 5.8S rRNA, LSU-rRNA)"/>
    <property type="evidence" value="ECO:0007669"/>
    <property type="project" value="TreeGrafter"/>
</dbReference>
<keyword evidence="2" id="KW-0690">Ribosome biogenesis</keyword>
<dbReference type="InterPro" id="IPR030387">
    <property type="entry name" value="G_Bms1/Tsr1_dom"/>
</dbReference>
<evidence type="ECO:0000256" key="2">
    <source>
        <dbReference type="ARBA" id="ARBA00022517"/>
    </source>
</evidence>
<dbReference type="InterPro" id="IPR012948">
    <property type="entry name" value="AARP2CN"/>
</dbReference>
<comment type="subcellular location">
    <subcellularLocation>
        <location evidence="1">Nucleus</location>
        <location evidence="1">Nucleolus</location>
    </subcellularLocation>
</comment>
<dbReference type="SMART" id="SM01362">
    <property type="entry name" value="DUF663"/>
    <property type="match status" value="1"/>
</dbReference>
<reference evidence="7" key="2">
    <citation type="journal article" name="BMC Genomics">
        <title>New genome assemblies reveal patterns of domestication and adaptation across Brettanomyces (Dekkera) species.</title>
        <authorList>
            <person name="Roach M.J."/>
            <person name="Borneman A.R."/>
        </authorList>
    </citation>
    <scope>NUCLEOTIDE SEQUENCE</scope>
    <source>
        <strain evidence="7">UCD 2041</strain>
    </source>
</reference>
<dbReference type="GO" id="GO:0003924">
    <property type="term" value="F:GTPase activity"/>
    <property type="evidence" value="ECO:0007669"/>
    <property type="project" value="TreeGrafter"/>
</dbReference>
<evidence type="ECO:0000256" key="5">
    <source>
        <dbReference type="SAM" id="MobiDB-lite"/>
    </source>
</evidence>
<protein>
    <recommendedName>
        <fullName evidence="6">Bms1-type G domain-containing protein</fullName>
    </recommendedName>
</protein>
<dbReference type="RefSeq" id="XP_041139079.1">
    <property type="nucleotide sequence ID" value="XM_041281288.1"/>
</dbReference>
<feature type="compositionally biased region" description="Basic and acidic residues" evidence="5">
    <location>
        <begin position="429"/>
        <end position="451"/>
    </location>
</feature>
<dbReference type="GO" id="GO:0005525">
    <property type="term" value="F:GTP binding"/>
    <property type="evidence" value="ECO:0007669"/>
    <property type="project" value="TreeGrafter"/>
</dbReference>
<evidence type="ECO:0000256" key="1">
    <source>
        <dbReference type="ARBA" id="ARBA00004604"/>
    </source>
</evidence>
<reference evidence="7" key="1">
    <citation type="submission" date="2020-10" db="EMBL/GenBank/DDBJ databases">
        <authorList>
            <person name="Palmer J.M."/>
        </authorList>
    </citation>
    <scope>NUCLEOTIDE SEQUENCE</scope>
    <source>
        <strain evidence="7">UCD 2041</strain>
    </source>
</reference>
<dbReference type="EMBL" id="CP063137">
    <property type="protein sequence ID" value="QOU22586.1"/>
    <property type="molecule type" value="Genomic_DNA"/>
</dbReference>
<organism evidence="7 8">
    <name type="scientific">Dekkera bruxellensis</name>
    <name type="common">Brettanomyces custersii</name>
    <dbReference type="NCBI Taxonomy" id="5007"/>
    <lineage>
        <taxon>Eukaryota</taxon>
        <taxon>Fungi</taxon>
        <taxon>Dikarya</taxon>
        <taxon>Ascomycota</taxon>
        <taxon>Saccharomycotina</taxon>
        <taxon>Pichiomycetes</taxon>
        <taxon>Pichiales</taxon>
        <taxon>Pichiaceae</taxon>
        <taxon>Brettanomyces</taxon>
    </lineage>
</organism>
<dbReference type="SMART" id="SM00785">
    <property type="entry name" value="AARP2CN"/>
    <property type="match status" value="1"/>
</dbReference>
<sequence length="793" mass="89544">MAGHRATLKKAKKSFKSGHASKRSLKAKSKGKVEKKSGIPGPKSLKRQSRLERKNTANQLKKNKILKSLNKRALFDVAKTEKIVTFIPLTRNISCGRMLSEMLKPLGEVSVPEQVDGPLVKSVHIERFKSNLKIVLPDMTSLISILDAAKIADFVILGLSATEEVEPKWGEQIVRAIEAQGISSVYGIVPDVVSAYPSKKNLQDDILKSLSSYYGHFFPDYEKLFVTERPSDALNLLRSVCQKLPKPVSWRDERGYMVADSVNTAVKEGSTDEGYLVIEGTVRGSGFSADNLVSLPDVGEFAIGRIEKLETRKIHQKAENEGNSVVFAPGTEKDTLNKLGPLPEAADGQDDDMMEDEDSNFLGYDQDNDENTYDLVDRSEKSNVGHQLGRRLPKGMSAYQAKWLLDDDIKELVKENGVEEEDTEDVEPGEYRPEDAFEAGEQRIAEGRAEESSLNEADGMDVEPEDAEELSAEEEARQLQEFKKKAKEELEFPDEIELRPTERATERLSRYRGVKSLADCLWDYDEQDAHRPSEWLRYLRVKNYRASSRRIRAEFRSGLNVRAGDRCILYVEVPASVLSKLRDPSRWPFVVYELLKHEHKLTVCQIACKIWESYDLPLKSKERMFMQYGARRVEVEPIFSQPSRNTNNVAKFLRFLQKGASGIATVVAPMSFTNSPVLFYRQTAENGVELVADGTFSNADFTRIVAKRSVLTGEVLKIHRSAVTVRYMFFNEKDVHAFRNVPLFTQMGHSGTIKQSLGTHGYFKATFDGKINAQDVIAMALYKRMWPRNCVHV</sequence>
<dbReference type="PANTHER" id="PTHR12858:SF1">
    <property type="entry name" value="PRE-RRNA-PROCESSING PROTEIN TSR1 HOMOLOG"/>
    <property type="match status" value="1"/>
</dbReference>
<dbReference type="GO" id="GO:0030688">
    <property type="term" value="C:preribosome, small subunit precursor"/>
    <property type="evidence" value="ECO:0007669"/>
    <property type="project" value="TreeGrafter"/>
</dbReference>
<name>A0A871RBI8_DEKBR</name>
<feature type="domain" description="Bms1-type G" evidence="6">
    <location>
        <begin position="80"/>
        <end position="246"/>
    </location>
</feature>
<dbReference type="KEGG" id="bbrx:BRETT_002768"/>
<gene>
    <name evidence="7" type="ORF">BRETT_002768</name>
</gene>
<feature type="region of interest" description="Disordered" evidence="5">
    <location>
        <begin position="1"/>
        <end position="57"/>
    </location>
</feature>
<feature type="compositionally biased region" description="Basic residues" evidence="5">
    <location>
        <begin position="1"/>
        <end position="30"/>
    </location>
</feature>
<dbReference type="Pfam" id="PF04950">
    <property type="entry name" value="RIBIOP_C"/>
    <property type="match status" value="1"/>
</dbReference>
<proteinExistence type="inferred from homology"/>
<dbReference type="Pfam" id="PF08142">
    <property type="entry name" value="AARP2CN"/>
    <property type="match status" value="1"/>
</dbReference>
<accession>A0A871RBI8</accession>
<dbReference type="AlphaFoldDB" id="A0A871RBI8"/>
<evidence type="ECO:0000256" key="3">
    <source>
        <dbReference type="ARBA" id="ARBA00023242"/>
    </source>
</evidence>
<dbReference type="GO" id="GO:0005730">
    <property type="term" value="C:nucleolus"/>
    <property type="evidence" value="ECO:0007669"/>
    <property type="project" value="UniProtKB-SubCell"/>
</dbReference>
<dbReference type="Proteomes" id="UP000663131">
    <property type="component" value="Chromosome 9"/>
</dbReference>
<dbReference type="Pfam" id="PF22298">
    <property type="entry name" value="Tsr1_G-like"/>
    <property type="match status" value="1"/>
</dbReference>
<feature type="region of interest" description="Disordered" evidence="5">
    <location>
        <begin position="415"/>
        <end position="477"/>
    </location>
</feature>
<evidence type="ECO:0000313" key="7">
    <source>
        <dbReference type="EMBL" id="QOU22586.1"/>
    </source>
</evidence>
<dbReference type="GeneID" id="64574692"/>
<dbReference type="InterPro" id="IPR007034">
    <property type="entry name" value="BMS1_TSR1_C"/>
</dbReference>
<evidence type="ECO:0000313" key="8">
    <source>
        <dbReference type="Proteomes" id="UP000663131"/>
    </source>
</evidence>
<evidence type="ECO:0000256" key="4">
    <source>
        <dbReference type="ARBA" id="ARBA00038288"/>
    </source>
</evidence>
<evidence type="ECO:0000259" key="6">
    <source>
        <dbReference type="PROSITE" id="PS51714"/>
    </source>
</evidence>
<dbReference type="OrthoDB" id="119302at2759"/>
<dbReference type="PANTHER" id="PTHR12858">
    <property type="entry name" value="RIBOSOME BIOGENESIS PROTEIN"/>
    <property type="match status" value="1"/>
</dbReference>
<feature type="compositionally biased region" description="Acidic residues" evidence="5">
    <location>
        <begin position="458"/>
        <end position="473"/>
    </location>
</feature>
<dbReference type="PROSITE" id="PS51714">
    <property type="entry name" value="G_BMS1"/>
    <property type="match status" value="1"/>
</dbReference>
<dbReference type="GO" id="GO:0000462">
    <property type="term" value="P:maturation of SSU-rRNA from tricistronic rRNA transcript (SSU-rRNA, 5.8S rRNA, LSU-rRNA)"/>
    <property type="evidence" value="ECO:0007669"/>
    <property type="project" value="TreeGrafter"/>
</dbReference>
<feature type="region of interest" description="Disordered" evidence="5">
    <location>
        <begin position="327"/>
        <end position="358"/>
    </location>
</feature>
<keyword evidence="3" id="KW-0539">Nucleus</keyword>
<feature type="compositionally biased region" description="Acidic residues" evidence="5">
    <location>
        <begin position="418"/>
        <end position="428"/>
    </location>
</feature>
<dbReference type="GO" id="GO:0034511">
    <property type="term" value="F:U3 snoRNA binding"/>
    <property type="evidence" value="ECO:0007669"/>
    <property type="project" value="TreeGrafter"/>
</dbReference>
<feature type="compositionally biased region" description="Acidic residues" evidence="5">
    <location>
        <begin position="347"/>
        <end position="358"/>
    </location>
</feature>